<keyword evidence="4" id="KW-1185">Reference proteome</keyword>
<evidence type="ECO:0000256" key="1">
    <source>
        <dbReference type="SAM" id="SignalP"/>
    </source>
</evidence>
<comment type="caution">
    <text evidence="3">The sequence shown here is derived from an EMBL/GenBank/DDBJ whole genome shotgun (WGS) entry which is preliminary data.</text>
</comment>
<dbReference type="PANTHER" id="PTHR22576:SF37">
    <property type="entry name" value="MUCOSA-ASSOCIATED LYMPHOID TISSUE LYMPHOMA TRANSLOCATION PROTEIN 1"/>
    <property type="match status" value="1"/>
</dbReference>
<dbReference type="PROSITE" id="PS50208">
    <property type="entry name" value="CASPASE_P20"/>
    <property type="match status" value="1"/>
</dbReference>
<dbReference type="InterPro" id="IPR011600">
    <property type="entry name" value="Pept_C14_caspase"/>
</dbReference>
<dbReference type="Pfam" id="PF00656">
    <property type="entry name" value="Peptidase_C14"/>
    <property type="match status" value="1"/>
</dbReference>
<dbReference type="EMBL" id="JAABNR010000013">
    <property type="protein sequence ID" value="NBZ88808.1"/>
    <property type="molecule type" value="Genomic_DNA"/>
</dbReference>
<dbReference type="AlphaFoldDB" id="A0AAE4YCP7"/>
<gene>
    <name evidence="3" type="ORF">GV832_14540</name>
</gene>
<name>A0AAE4YCP7_9RHOB</name>
<dbReference type="RefSeq" id="WP_168775617.1">
    <property type="nucleotide sequence ID" value="NZ_JAABNR010000013.1"/>
</dbReference>
<dbReference type="InterPro" id="IPR029030">
    <property type="entry name" value="Caspase-like_dom_sf"/>
</dbReference>
<dbReference type="Gene3D" id="3.40.50.1460">
    <property type="match status" value="1"/>
</dbReference>
<dbReference type="InterPro" id="IPR006597">
    <property type="entry name" value="Sel1-like"/>
</dbReference>
<dbReference type="InterPro" id="IPR011990">
    <property type="entry name" value="TPR-like_helical_dom_sf"/>
</dbReference>
<evidence type="ECO:0000313" key="4">
    <source>
        <dbReference type="Proteomes" id="UP001193501"/>
    </source>
</evidence>
<accession>A0AAE4YCP7</accession>
<sequence>MRLLASFLMFLALAVPAMAEKIAMVIGMAAYESVPGLKNTINDAKRVGAKLEQVGFKVTYVLDATQQQLLDTMDSFSFASETADVALVYYAGHGVEASGQNFLIPVDAKVRSIKDVARVSVSLDQMLAAVDHARKMRIVILDACRNNPFGELLSASDIGEGGVAEQGLAPVNPEQGTLVAFAQQKNKVALDGAGDNSPYALALTESITEPDLEIGLMFRRVRDEVLKATDNKQEPWTNGSLSGTPFYLAGSSDGVADPEAAADPRVAWAGIKPDAEQRMRSLAEEGDPRSMLGLAYIAQNPNDSRYDPKLALDYMTRAAAAGEAEAEFELAKIYEQGLGVPPDPKRALELYQAAADQGFADALNDLGFLYFQGGLGLVPDQAKGIEYFQKAAALRHPEAMFNMAGMIDGGFLRDKGPKDAAAYLYDSLRAGSADVLNQLTTNAEAFSPKTRVELQKILKEHNFLEGKADGKFGPGAIAAIRLAYGLKD</sequence>
<evidence type="ECO:0000259" key="2">
    <source>
        <dbReference type="PROSITE" id="PS50208"/>
    </source>
</evidence>
<dbReference type="SUPFAM" id="SSF52129">
    <property type="entry name" value="Caspase-like"/>
    <property type="match status" value="1"/>
</dbReference>
<dbReference type="SUPFAM" id="SSF81901">
    <property type="entry name" value="HCP-like"/>
    <property type="match status" value="1"/>
</dbReference>
<dbReference type="InterPro" id="IPR052039">
    <property type="entry name" value="Caspase-related_regulators"/>
</dbReference>
<proteinExistence type="predicted"/>
<organism evidence="3 4">
    <name type="scientific">Stagnihabitans tardus</name>
    <dbReference type="NCBI Taxonomy" id="2699202"/>
    <lineage>
        <taxon>Bacteria</taxon>
        <taxon>Pseudomonadati</taxon>
        <taxon>Pseudomonadota</taxon>
        <taxon>Alphaproteobacteria</taxon>
        <taxon>Rhodobacterales</taxon>
        <taxon>Paracoccaceae</taxon>
        <taxon>Stagnihabitans</taxon>
    </lineage>
</organism>
<reference evidence="3" key="1">
    <citation type="submission" date="2020-01" db="EMBL/GenBank/DDBJ databases">
        <authorList>
            <person name="Chen W.-M."/>
        </authorList>
    </citation>
    <scope>NUCLEOTIDE SEQUENCE</scope>
    <source>
        <strain evidence="3">CYK-10</strain>
    </source>
</reference>
<dbReference type="Proteomes" id="UP001193501">
    <property type="component" value="Unassembled WGS sequence"/>
</dbReference>
<dbReference type="Gene3D" id="1.25.40.10">
    <property type="entry name" value="Tetratricopeptide repeat domain"/>
    <property type="match status" value="1"/>
</dbReference>
<evidence type="ECO:0000313" key="3">
    <source>
        <dbReference type="EMBL" id="NBZ88808.1"/>
    </source>
</evidence>
<keyword evidence="1" id="KW-0732">Signal</keyword>
<protein>
    <submittedName>
        <fullName evidence="3">Peptidase C14, caspase catalytic subunit p20</fullName>
    </submittedName>
</protein>
<dbReference type="Pfam" id="PF08238">
    <property type="entry name" value="Sel1"/>
    <property type="match status" value="3"/>
</dbReference>
<dbReference type="InterPro" id="IPR001309">
    <property type="entry name" value="Pept_C14_p20"/>
</dbReference>
<feature type="chain" id="PRO_5042264059" evidence="1">
    <location>
        <begin position="20"/>
        <end position="488"/>
    </location>
</feature>
<dbReference type="GO" id="GO:0004197">
    <property type="term" value="F:cysteine-type endopeptidase activity"/>
    <property type="evidence" value="ECO:0007669"/>
    <property type="project" value="InterPro"/>
</dbReference>
<feature type="domain" description="Caspase family p20" evidence="2">
    <location>
        <begin position="19"/>
        <end position="148"/>
    </location>
</feature>
<dbReference type="PANTHER" id="PTHR22576">
    <property type="entry name" value="MUCOSA ASSOCIATED LYMPHOID TISSUE LYMPHOMA TRANSLOCATION PROTEIN 1/PARACASPASE"/>
    <property type="match status" value="1"/>
</dbReference>
<feature type="signal peptide" evidence="1">
    <location>
        <begin position="1"/>
        <end position="19"/>
    </location>
</feature>
<dbReference type="SMART" id="SM00671">
    <property type="entry name" value="SEL1"/>
    <property type="match status" value="4"/>
</dbReference>
<dbReference type="GO" id="GO:0006508">
    <property type="term" value="P:proteolysis"/>
    <property type="evidence" value="ECO:0007669"/>
    <property type="project" value="InterPro"/>
</dbReference>